<keyword evidence="5" id="KW-1185">Reference proteome</keyword>
<name>A0A0L7RCV2_9HYME</name>
<evidence type="ECO:0000313" key="4">
    <source>
        <dbReference type="EMBL" id="KOC68634.1"/>
    </source>
</evidence>
<evidence type="ECO:0000256" key="2">
    <source>
        <dbReference type="SAM" id="SignalP"/>
    </source>
</evidence>
<feature type="chain" id="PRO_5005575228" description="Chitin-binding type-2 domain-containing protein" evidence="2">
    <location>
        <begin position="21"/>
        <end position="175"/>
    </location>
</feature>
<feature type="region of interest" description="Disordered" evidence="1">
    <location>
        <begin position="131"/>
        <end position="175"/>
    </location>
</feature>
<dbReference type="GO" id="GO:0005576">
    <property type="term" value="C:extracellular region"/>
    <property type="evidence" value="ECO:0007669"/>
    <property type="project" value="InterPro"/>
</dbReference>
<evidence type="ECO:0000259" key="3">
    <source>
        <dbReference type="PROSITE" id="PS50940"/>
    </source>
</evidence>
<dbReference type="SMART" id="SM00494">
    <property type="entry name" value="ChtBD2"/>
    <property type="match status" value="1"/>
</dbReference>
<dbReference type="STRING" id="597456.A0A0L7RCV2"/>
<dbReference type="Gene3D" id="2.170.140.10">
    <property type="entry name" value="Chitin binding domain"/>
    <property type="match status" value="1"/>
</dbReference>
<gene>
    <name evidence="4" type="ORF">WH47_06426</name>
</gene>
<evidence type="ECO:0000256" key="1">
    <source>
        <dbReference type="SAM" id="MobiDB-lite"/>
    </source>
</evidence>
<accession>A0A0L7RCV2</accession>
<dbReference type="OrthoDB" id="6407151at2759"/>
<keyword evidence="2" id="KW-0732">Signal</keyword>
<dbReference type="SUPFAM" id="SSF57625">
    <property type="entry name" value="Invertebrate chitin-binding proteins"/>
    <property type="match status" value="1"/>
</dbReference>
<dbReference type="InterPro" id="IPR052976">
    <property type="entry name" value="Scoloptoxin-like"/>
</dbReference>
<dbReference type="PROSITE" id="PS50940">
    <property type="entry name" value="CHIT_BIND_II"/>
    <property type="match status" value="1"/>
</dbReference>
<feature type="signal peptide" evidence="2">
    <location>
        <begin position="1"/>
        <end position="20"/>
    </location>
</feature>
<feature type="domain" description="Chitin-binding type-2" evidence="3">
    <location>
        <begin position="58"/>
        <end position="120"/>
    </location>
</feature>
<evidence type="ECO:0000313" key="5">
    <source>
        <dbReference type="Proteomes" id="UP000053825"/>
    </source>
</evidence>
<dbReference type="GO" id="GO:0008061">
    <property type="term" value="F:chitin binding"/>
    <property type="evidence" value="ECO:0007669"/>
    <property type="project" value="InterPro"/>
</dbReference>
<dbReference type="PANTHER" id="PTHR22933">
    <property type="entry name" value="FI18007P1-RELATED"/>
    <property type="match status" value="1"/>
</dbReference>
<dbReference type="EMBL" id="KQ414615">
    <property type="protein sequence ID" value="KOC68634.1"/>
    <property type="molecule type" value="Genomic_DNA"/>
</dbReference>
<reference evidence="4 5" key="1">
    <citation type="submission" date="2015-07" db="EMBL/GenBank/DDBJ databases">
        <title>The genome of Habropoda laboriosa.</title>
        <authorList>
            <person name="Pan H."/>
            <person name="Kapheim K."/>
        </authorList>
    </citation>
    <scope>NUCLEOTIDE SEQUENCE [LARGE SCALE GENOMIC DNA]</scope>
    <source>
        <strain evidence="4">0110345459</strain>
    </source>
</reference>
<sequence>MIRQSYPFVFFAVLFAIVWALPQQPRTSRRPVPEYKNKTGGLELPDNATLIRENIVDNFSCKERIYGYYADMENDCQIFHVCMPQTRGATRWSFICPAETVFNQATFVCTKTDNSIPCEESEKFYSLNEAIGKEVEEEESDMEHNTKESDVEPISSKPPVRTSRILNRNKSSRNQ</sequence>
<dbReference type="PANTHER" id="PTHR22933:SF43">
    <property type="entry name" value="LP10131P"/>
    <property type="match status" value="1"/>
</dbReference>
<dbReference type="Pfam" id="PF01607">
    <property type="entry name" value="CBM_14"/>
    <property type="match status" value="1"/>
</dbReference>
<protein>
    <recommendedName>
        <fullName evidence="3">Chitin-binding type-2 domain-containing protein</fullName>
    </recommendedName>
</protein>
<dbReference type="InterPro" id="IPR002557">
    <property type="entry name" value="Chitin-bd_dom"/>
</dbReference>
<proteinExistence type="predicted"/>
<feature type="compositionally biased region" description="Polar residues" evidence="1">
    <location>
        <begin position="164"/>
        <end position="175"/>
    </location>
</feature>
<organism evidence="4 5">
    <name type="scientific">Habropoda laboriosa</name>
    <dbReference type="NCBI Taxonomy" id="597456"/>
    <lineage>
        <taxon>Eukaryota</taxon>
        <taxon>Metazoa</taxon>
        <taxon>Ecdysozoa</taxon>
        <taxon>Arthropoda</taxon>
        <taxon>Hexapoda</taxon>
        <taxon>Insecta</taxon>
        <taxon>Pterygota</taxon>
        <taxon>Neoptera</taxon>
        <taxon>Endopterygota</taxon>
        <taxon>Hymenoptera</taxon>
        <taxon>Apocrita</taxon>
        <taxon>Aculeata</taxon>
        <taxon>Apoidea</taxon>
        <taxon>Anthophila</taxon>
        <taxon>Apidae</taxon>
        <taxon>Habropoda</taxon>
    </lineage>
</organism>
<dbReference type="AlphaFoldDB" id="A0A0L7RCV2"/>
<dbReference type="Proteomes" id="UP000053825">
    <property type="component" value="Unassembled WGS sequence"/>
</dbReference>
<dbReference type="InterPro" id="IPR036508">
    <property type="entry name" value="Chitin-bd_dom_sf"/>
</dbReference>